<keyword evidence="11" id="KW-1185">Reference proteome</keyword>
<evidence type="ECO:0000256" key="6">
    <source>
        <dbReference type="ARBA" id="ARBA00023136"/>
    </source>
</evidence>
<dbReference type="Pfam" id="PF02706">
    <property type="entry name" value="Wzz"/>
    <property type="match status" value="1"/>
</dbReference>
<feature type="domain" description="Polysaccharide chain length determinant N-terminal" evidence="9">
    <location>
        <begin position="3"/>
        <end position="97"/>
    </location>
</feature>
<dbReference type="InterPro" id="IPR003856">
    <property type="entry name" value="LPS_length_determ_N"/>
</dbReference>
<proteinExistence type="inferred from homology"/>
<gene>
    <name evidence="10" type="ORF">SAMN04488081_1282</name>
</gene>
<feature type="transmembrane region" description="Helical" evidence="8">
    <location>
        <begin position="178"/>
        <end position="198"/>
    </location>
</feature>
<protein>
    <submittedName>
        <fullName evidence="10">Capsular polysaccharide biosynthesis protein</fullName>
    </submittedName>
</protein>
<evidence type="ECO:0000259" key="9">
    <source>
        <dbReference type="Pfam" id="PF02706"/>
    </source>
</evidence>
<feature type="compositionally biased region" description="Polar residues" evidence="7">
    <location>
        <begin position="237"/>
        <end position="247"/>
    </location>
</feature>
<keyword evidence="3" id="KW-1003">Cell membrane</keyword>
<dbReference type="PANTHER" id="PTHR32309">
    <property type="entry name" value="TYROSINE-PROTEIN KINASE"/>
    <property type="match status" value="1"/>
</dbReference>
<keyword evidence="4 8" id="KW-0812">Transmembrane</keyword>
<evidence type="ECO:0000256" key="2">
    <source>
        <dbReference type="ARBA" id="ARBA00006683"/>
    </source>
</evidence>
<evidence type="ECO:0000256" key="3">
    <source>
        <dbReference type="ARBA" id="ARBA00022475"/>
    </source>
</evidence>
<dbReference type="Proteomes" id="UP000198647">
    <property type="component" value="Unassembled WGS sequence"/>
</dbReference>
<evidence type="ECO:0000313" key="11">
    <source>
        <dbReference type="Proteomes" id="UP000198647"/>
    </source>
</evidence>
<evidence type="ECO:0000256" key="5">
    <source>
        <dbReference type="ARBA" id="ARBA00022989"/>
    </source>
</evidence>
<sequence length="255" mass="27464">MEETISLKEIMSVLKKRWQLIAGCVVGAILLSAIATFFFMTPTYQYSSEFIVNQEKNNNQQQAGYDINEIRSSVELINTYNVIIKSPAILDEVNNELDLNLSAEQLANKITVSNAEQSQVVTVAATDESAETAANLANATVQTFEAKIPDLMNVDNVNVLSEAEAGLNPSPVSPNAPLNLAIAAVVGLMLGVGAAFLLEYLDTTVKNTDDLEEEFGMAVLGSVSTIAPGESSRQERTNTNTRSVTSGQRRENVGS</sequence>
<dbReference type="RefSeq" id="WP_076571727.1">
    <property type="nucleotide sequence ID" value="NZ_FNOS01000003.1"/>
</dbReference>
<keyword evidence="5 8" id="KW-1133">Transmembrane helix</keyword>
<keyword evidence="6 8" id="KW-0472">Membrane</keyword>
<evidence type="ECO:0000256" key="1">
    <source>
        <dbReference type="ARBA" id="ARBA00004651"/>
    </source>
</evidence>
<accession>A0A1H3END9</accession>
<feature type="transmembrane region" description="Helical" evidence="8">
    <location>
        <begin position="20"/>
        <end position="40"/>
    </location>
</feature>
<evidence type="ECO:0000256" key="7">
    <source>
        <dbReference type="SAM" id="MobiDB-lite"/>
    </source>
</evidence>
<organism evidence="10 11">
    <name type="scientific">Salimicrobium album</name>
    <dbReference type="NCBI Taxonomy" id="50717"/>
    <lineage>
        <taxon>Bacteria</taxon>
        <taxon>Bacillati</taxon>
        <taxon>Bacillota</taxon>
        <taxon>Bacilli</taxon>
        <taxon>Bacillales</taxon>
        <taxon>Bacillaceae</taxon>
        <taxon>Salimicrobium</taxon>
    </lineage>
</organism>
<comment type="caution">
    <text evidence="10">The sequence shown here is derived from an EMBL/GenBank/DDBJ whole genome shotgun (WGS) entry which is preliminary data.</text>
</comment>
<evidence type="ECO:0000313" key="10">
    <source>
        <dbReference type="EMBL" id="SDX79479.1"/>
    </source>
</evidence>
<evidence type="ECO:0000256" key="4">
    <source>
        <dbReference type="ARBA" id="ARBA00022692"/>
    </source>
</evidence>
<dbReference type="InterPro" id="IPR050445">
    <property type="entry name" value="Bact_polysacc_biosynth/exp"/>
</dbReference>
<dbReference type="EMBL" id="FNOS01000003">
    <property type="protein sequence ID" value="SDX79479.1"/>
    <property type="molecule type" value="Genomic_DNA"/>
</dbReference>
<evidence type="ECO:0000256" key="8">
    <source>
        <dbReference type="SAM" id="Phobius"/>
    </source>
</evidence>
<name>A0A1H3END9_9BACI</name>
<comment type="subcellular location">
    <subcellularLocation>
        <location evidence="1">Cell membrane</location>
        <topology evidence="1">Multi-pass membrane protein</topology>
    </subcellularLocation>
</comment>
<reference evidence="10 11" key="1">
    <citation type="submission" date="2016-10" db="EMBL/GenBank/DDBJ databases">
        <authorList>
            <person name="Varghese N."/>
            <person name="Submissions S."/>
        </authorList>
    </citation>
    <scope>NUCLEOTIDE SEQUENCE [LARGE SCALE GENOMIC DNA]</scope>
    <source>
        <strain evidence="10 11">DSM 20748</strain>
    </source>
</reference>
<dbReference type="PANTHER" id="PTHR32309:SF13">
    <property type="entry name" value="FERRIC ENTEROBACTIN TRANSPORT PROTEIN FEPE"/>
    <property type="match status" value="1"/>
</dbReference>
<comment type="similarity">
    <text evidence="2">Belongs to the CpsC/CapA family.</text>
</comment>
<feature type="region of interest" description="Disordered" evidence="7">
    <location>
        <begin position="227"/>
        <end position="255"/>
    </location>
</feature>